<dbReference type="RefSeq" id="WP_190132748.1">
    <property type="nucleotide sequence ID" value="NZ_BNBD01000018.1"/>
</dbReference>
<name>A0A919EG75_9ACTN</name>
<dbReference type="AlphaFoldDB" id="A0A919EG75"/>
<comment type="caution">
    <text evidence="3">The sequence shown here is derived from an EMBL/GenBank/DDBJ whole genome shotgun (WGS) entry which is preliminary data.</text>
</comment>
<accession>A0A919EG75</accession>
<keyword evidence="4" id="KW-1185">Reference proteome</keyword>
<reference evidence="3" key="2">
    <citation type="submission" date="2020-09" db="EMBL/GenBank/DDBJ databases">
        <authorList>
            <person name="Sun Q."/>
            <person name="Ohkuma M."/>
        </authorList>
    </citation>
    <scope>NUCLEOTIDE SEQUENCE</scope>
    <source>
        <strain evidence="3">JCM 4059</strain>
    </source>
</reference>
<dbReference type="GO" id="GO:0005829">
    <property type="term" value="C:cytosol"/>
    <property type="evidence" value="ECO:0007669"/>
    <property type="project" value="TreeGrafter"/>
</dbReference>
<dbReference type="Gene3D" id="1.20.910.10">
    <property type="entry name" value="Heme oxygenase-like"/>
    <property type="match status" value="1"/>
</dbReference>
<dbReference type="InterPro" id="IPR004305">
    <property type="entry name" value="Thiaminase-2/PQQC"/>
</dbReference>
<dbReference type="PANTHER" id="PTHR43198:SF2">
    <property type="entry name" value="SI:CH1073-67J19.1-RELATED"/>
    <property type="match status" value="1"/>
</dbReference>
<dbReference type="Pfam" id="PF03070">
    <property type="entry name" value="TENA_THI-4"/>
    <property type="match status" value="1"/>
</dbReference>
<proteinExistence type="predicted"/>
<protein>
    <recommendedName>
        <fullName evidence="2">Thiaminase-2/PQQC domain-containing protein</fullName>
    </recommendedName>
</protein>
<evidence type="ECO:0000313" key="3">
    <source>
        <dbReference type="EMBL" id="GHF69221.1"/>
    </source>
</evidence>
<dbReference type="InterPro" id="IPR016084">
    <property type="entry name" value="Haem_Oase-like_multi-hlx"/>
</dbReference>
<feature type="domain" description="Thiaminase-2/PQQC" evidence="2">
    <location>
        <begin position="15"/>
        <end position="215"/>
    </location>
</feature>
<organism evidence="3 4">
    <name type="scientific">Streptomyces mashuensis</name>
    <dbReference type="NCBI Taxonomy" id="33904"/>
    <lineage>
        <taxon>Bacteria</taxon>
        <taxon>Bacillati</taxon>
        <taxon>Actinomycetota</taxon>
        <taxon>Actinomycetes</taxon>
        <taxon>Kitasatosporales</taxon>
        <taxon>Streptomycetaceae</taxon>
        <taxon>Streptomyces</taxon>
    </lineage>
</organism>
<evidence type="ECO:0000259" key="2">
    <source>
        <dbReference type="Pfam" id="PF03070"/>
    </source>
</evidence>
<dbReference type="Proteomes" id="UP000638313">
    <property type="component" value="Unassembled WGS sequence"/>
</dbReference>
<gene>
    <name evidence="3" type="ORF">GCM10010218_58250</name>
</gene>
<comment type="pathway">
    <text evidence="1">Cofactor biosynthesis; thiamine diphosphate biosynthesis.</text>
</comment>
<sequence>MLRDRLTRIAEPVLHRVLDHPFWAGLRSGTLPGEALTHFVEQDTGHLLPAYARALARSAATAPDDAHAAFWARAATGTFQARDRLSDAFTELAPHLGVKTPADRAPADPLALAHCSFFLAAAAASPAAAAGALLPMAWFNQRVSQDLAERHTPGSRYAPWIALYQPAEGYAHVVERCLAVAEEIAERSGEDGRERLVDAFRQAVRYEWTFAESAWTRPAWPV</sequence>
<dbReference type="PANTHER" id="PTHR43198">
    <property type="entry name" value="BIFUNCTIONAL TH2 PROTEIN"/>
    <property type="match status" value="1"/>
</dbReference>
<dbReference type="SUPFAM" id="SSF48613">
    <property type="entry name" value="Heme oxygenase-like"/>
    <property type="match status" value="1"/>
</dbReference>
<reference evidence="3" key="1">
    <citation type="journal article" date="2014" name="Int. J. Syst. Evol. Microbiol.">
        <title>Complete genome sequence of Corynebacterium casei LMG S-19264T (=DSM 44701T), isolated from a smear-ripened cheese.</title>
        <authorList>
            <consortium name="US DOE Joint Genome Institute (JGI-PGF)"/>
            <person name="Walter F."/>
            <person name="Albersmeier A."/>
            <person name="Kalinowski J."/>
            <person name="Ruckert C."/>
        </authorList>
    </citation>
    <scope>NUCLEOTIDE SEQUENCE</scope>
    <source>
        <strain evidence="3">JCM 4059</strain>
    </source>
</reference>
<dbReference type="InterPro" id="IPR050967">
    <property type="entry name" value="Thiamine_Salvage_TenA"/>
</dbReference>
<evidence type="ECO:0000256" key="1">
    <source>
        <dbReference type="ARBA" id="ARBA00004948"/>
    </source>
</evidence>
<dbReference type="EMBL" id="BNBD01000018">
    <property type="protein sequence ID" value="GHF69221.1"/>
    <property type="molecule type" value="Genomic_DNA"/>
</dbReference>
<evidence type="ECO:0000313" key="4">
    <source>
        <dbReference type="Proteomes" id="UP000638313"/>
    </source>
</evidence>